<evidence type="ECO:0000313" key="2">
    <source>
        <dbReference type="EMBL" id="GFD12911.1"/>
    </source>
</evidence>
<dbReference type="AlphaFoldDB" id="A0A699TTH9"/>
<organism evidence="2">
    <name type="scientific">Tanacetum cinerariifolium</name>
    <name type="common">Dalmatian daisy</name>
    <name type="synonym">Chrysanthemum cinerariifolium</name>
    <dbReference type="NCBI Taxonomy" id="118510"/>
    <lineage>
        <taxon>Eukaryota</taxon>
        <taxon>Viridiplantae</taxon>
        <taxon>Streptophyta</taxon>
        <taxon>Embryophyta</taxon>
        <taxon>Tracheophyta</taxon>
        <taxon>Spermatophyta</taxon>
        <taxon>Magnoliopsida</taxon>
        <taxon>eudicotyledons</taxon>
        <taxon>Gunneridae</taxon>
        <taxon>Pentapetalae</taxon>
        <taxon>asterids</taxon>
        <taxon>campanulids</taxon>
        <taxon>Asterales</taxon>
        <taxon>Asteraceae</taxon>
        <taxon>Asteroideae</taxon>
        <taxon>Anthemideae</taxon>
        <taxon>Anthemidinae</taxon>
        <taxon>Tanacetum</taxon>
    </lineage>
</organism>
<gene>
    <name evidence="2" type="ORF">Tci_884880</name>
</gene>
<feature type="region of interest" description="Disordered" evidence="1">
    <location>
        <begin position="15"/>
        <end position="35"/>
    </location>
</feature>
<sequence>ERRIHVIDGGCLGVGGSGGQDGGAGQQGGERTREGLVHGVSRIEGTIDPCVK</sequence>
<feature type="compositionally biased region" description="Gly residues" evidence="1">
    <location>
        <begin position="15"/>
        <end position="28"/>
    </location>
</feature>
<dbReference type="EMBL" id="BKCJ011268935">
    <property type="protein sequence ID" value="GFD12911.1"/>
    <property type="molecule type" value="Genomic_DNA"/>
</dbReference>
<evidence type="ECO:0000256" key="1">
    <source>
        <dbReference type="SAM" id="MobiDB-lite"/>
    </source>
</evidence>
<proteinExistence type="predicted"/>
<comment type="caution">
    <text evidence="2">The sequence shown here is derived from an EMBL/GenBank/DDBJ whole genome shotgun (WGS) entry which is preliminary data.</text>
</comment>
<protein>
    <submittedName>
        <fullName evidence="2">Uncharacterized protein</fullName>
    </submittedName>
</protein>
<reference evidence="2" key="1">
    <citation type="journal article" date="2019" name="Sci. Rep.">
        <title>Draft genome of Tanacetum cinerariifolium, the natural source of mosquito coil.</title>
        <authorList>
            <person name="Yamashiro T."/>
            <person name="Shiraishi A."/>
            <person name="Satake H."/>
            <person name="Nakayama K."/>
        </authorList>
    </citation>
    <scope>NUCLEOTIDE SEQUENCE</scope>
</reference>
<accession>A0A699TTH9</accession>
<feature type="non-terminal residue" evidence="2">
    <location>
        <position position="1"/>
    </location>
</feature>
<name>A0A699TTH9_TANCI</name>